<keyword evidence="2" id="KW-1185">Reference proteome</keyword>
<dbReference type="EMBL" id="GL449813">
    <property type="protein sequence ID" value="EFN81908.1"/>
    <property type="molecule type" value="Genomic_DNA"/>
</dbReference>
<reference evidence="1 2" key="1">
    <citation type="journal article" date="2010" name="Science">
        <title>Genomic comparison of the ants Camponotus floridanus and Harpegnathos saltator.</title>
        <authorList>
            <person name="Bonasio R."/>
            <person name="Zhang G."/>
            <person name="Ye C."/>
            <person name="Mutti N.S."/>
            <person name="Fang X."/>
            <person name="Qin N."/>
            <person name="Donahue G."/>
            <person name="Yang P."/>
            <person name="Li Q."/>
            <person name="Li C."/>
            <person name="Zhang P."/>
            <person name="Huang Z."/>
            <person name="Berger S.L."/>
            <person name="Reinberg D."/>
            <person name="Wang J."/>
            <person name="Liebig J."/>
        </authorList>
    </citation>
    <scope>NUCLEOTIDE SEQUENCE [LARGE SCALE GENOMIC DNA]</scope>
    <source>
        <strain evidence="1 2">R22 G/1</strain>
    </source>
</reference>
<name>E2BQV4_HARSA</name>
<dbReference type="AlphaFoldDB" id="E2BQV4"/>
<proteinExistence type="predicted"/>
<dbReference type="OrthoDB" id="7553586at2759"/>
<evidence type="ECO:0000313" key="2">
    <source>
        <dbReference type="Proteomes" id="UP000008237"/>
    </source>
</evidence>
<organism evidence="2">
    <name type="scientific">Harpegnathos saltator</name>
    <name type="common">Jerdon's jumping ant</name>
    <dbReference type="NCBI Taxonomy" id="610380"/>
    <lineage>
        <taxon>Eukaryota</taxon>
        <taxon>Metazoa</taxon>
        <taxon>Ecdysozoa</taxon>
        <taxon>Arthropoda</taxon>
        <taxon>Hexapoda</taxon>
        <taxon>Insecta</taxon>
        <taxon>Pterygota</taxon>
        <taxon>Neoptera</taxon>
        <taxon>Endopterygota</taxon>
        <taxon>Hymenoptera</taxon>
        <taxon>Apocrita</taxon>
        <taxon>Aculeata</taxon>
        <taxon>Formicoidea</taxon>
        <taxon>Formicidae</taxon>
        <taxon>Ponerinae</taxon>
        <taxon>Ponerini</taxon>
        <taxon>Harpegnathos</taxon>
    </lineage>
</organism>
<protein>
    <submittedName>
        <fullName evidence="1">Uncharacterized protein</fullName>
    </submittedName>
</protein>
<dbReference type="InParanoid" id="E2BQV4"/>
<gene>
    <name evidence="1" type="ORF">EAI_14089</name>
</gene>
<dbReference type="Proteomes" id="UP000008237">
    <property type="component" value="Unassembled WGS sequence"/>
</dbReference>
<dbReference type="OMA" id="GHWTLLN"/>
<evidence type="ECO:0000313" key="1">
    <source>
        <dbReference type="EMBL" id="EFN81908.1"/>
    </source>
</evidence>
<dbReference type="PhylomeDB" id="E2BQV4"/>
<accession>E2BQV4</accession>
<sequence>MRSIFSRIPEKLPMDEAQEMSDSKIRKIRLTSRTGENEIRKIERAKNMIEDLEHYGPASLIHVPVLSNIIGKSIKIWNTDSSMNSIIGNKKIGSAINIEYHANRLGGIGHWTLMQAKDPDNTDFDLNSCLFSVIGSQTGLNPSELRRWTVLRLRSNLRQLADQLDEIFQLEEINNDMVLMIGGARYIGTSAYDAKLVLDNSQNAECYACTQRGHPRGHASCPPNTSYGYTDSVENYSLSTNRNKSGFLSRDDQDKVAHLALSTDHAQAAMEKLDLNGSTSEVVNINGYLLRKELRNGNLPKAKWFRAGYPVGDEMDIQQVCMVLRHHKEHFRDRNKDVFVHTCYPII</sequence>